<reference evidence="5 6" key="1">
    <citation type="journal article" date="2022" name="Allergy">
        <title>Genome assembly and annotation of Periplaneta americana reveal a comprehensive cockroach allergen profile.</title>
        <authorList>
            <person name="Wang L."/>
            <person name="Xiong Q."/>
            <person name="Saelim N."/>
            <person name="Wang L."/>
            <person name="Nong W."/>
            <person name="Wan A.T."/>
            <person name="Shi M."/>
            <person name="Liu X."/>
            <person name="Cao Q."/>
            <person name="Hui J.H.L."/>
            <person name="Sookrung N."/>
            <person name="Leung T.F."/>
            <person name="Tungtrongchitr A."/>
            <person name="Tsui S.K.W."/>
        </authorList>
    </citation>
    <scope>NUCLEOTIDE SEQUENCE [LARGE SCALE GENOMIC DNA]</scope>
    <source>
        <strain evidence="5">PWHHKU_190912</strain>
    </source>
</reference>
<organism evidence="5 6">
    <name type="scientific">Periplaneta americana</name>
    <name type="common">American cockroach</name>
    <name type="synonym">Blatta americana</name>
    <dbReference type="NCBI Taxonomy" id="6978"/>
    <lineage>
        <taxon>Eukaryota</taxon>
        <taxon>Metazoa</taxon>
        <taxon>Ecdysozoa</taxon>
        <taxon>Arthropoda</taxon>
        <taxon>Hexapoda</taxon>
        <taxon>Insecta</taxon>
        <taxon>Pterygota</taxon>
        <taxon>Neoptera</taxon>
        <taxon>Polyneoptera</taxon>
        <taxon>Dictyoptera</taxon>
        <taxon>Blattodea</taxon>
        <taxon>Blattoidea</taxon>
        <taxon>Blattidae</taxon>
        <taxon>Blattinae</taxon>
        <taxon>Periplaneta</taxon>
    </lineage>
</organism>
<proteinExistence type="inferred from homology"/>
<gene>
    <name evidence="5" type="ORF">ANN_07847</name>
</gene>
<dbReference type="InterPro" id="IPR050435">
    <property type="entry name" value="MZM1/LYRM7"/>
</dbReference>
<evidence type="ECO:0000256" key="3">
    <source>
        <dbReference type="ARBA" id="ARBA00023128"/>
    </source>
</evidence>
<sequence>MQPFSYPCECLYITSLCFSAARKRINEEYNKNKHVTNSEAICEMIELSKAVEAELKMSVVQAREVEAGKYELRILPETRKLDNIPFQNCKT</sequence>
<evidence type="ECO:0000313" key="5">
    <source>
        <dbReference type="EMBL" id="KAJ4439719.1"/>
    </source>
</evidence>
<name>A0ABQ8SZQ5_PERAM</name>
<evidence type="ECO:0000256" key="1">
    <source>
        <dbReference type="ARBA" id="ARBA00004305"/>
    </source>
</evidence>
<keyword evidence="6" id="KW-1185">Reference proteome</keyword>
<dbReference type="CDD" id="cd20267">
    <property type="entry name" value="Complex1_LYR_LYRM7"/>
    <property type="match status" value="1"/>
</dbReference>
<keyword evidence="3" id="KW-0496">Mitochondrion</keyword>
<evidence type="ECO:0000313" key="6">
    <source>
        <dbReference type="Proteomes" id="UP001148838"/>
    </source>
</evidence>
<protein>
    <submittedName>
        <fullName evidence="5">Uncharacterized protein</fullName>
    </submittedName>
</protein>
<comment type="subcellular location">
    <subcellularLocation>
        <location evidence="1">Mitochondrion matrix</location>
    </subcellularLocation>
</comment>
<comment type="caution">
    <text evidence="5">The sequence shown here is derived from an EMBL/GenBank/DDBJ whole genome shotgun (WGS) entry which is preliminary data.</text>
</comment>
<dbReference type="PANTHER" id="PTHR46749:SF1">
    <property type="entry name" value="COMPLEX III ASSEMBLY FACTOR LYRM7"/>
    <property type="match status" value="1"/>
</dbReference>
<accession>A0ABQ8SZQ5</accession>
<comment type="similarity">
    <text evidence="2">Belongs to the complex I LYR family.</text>
</comment>
<keyword evidence="4" id="KW-0143">Chaperone</keyword>
<evidence type="ECO:0000256" key="4">
    <source>
        <dbReference type="ARBA" id="ARBA00023186"/>
    </source>
</evidence>
<dbReference type="Proteomes" id="UP001148838">
    <property type="component" value="Unassembled WGS sequence"/>
</dbReference>
<dbReference type="InterPro" id="IPR045298">
    <property type="entry name" value="Complex1_LYR_LYRM7"/>
</dbReference>
<dbReference type="PANTHER" id="PTHR46749">
    <property type="entry name" value="COMPLEX III ASSEMBLY FACTOR LYRM7"/>
    <property type="match status" value="1"/>
</dbReference>
<evidence type="ECO:0000256" key="2">
    <source>
        <dbReference type="ARBA" id="ARBA00009508"/>
    </source>
</evidence>
<dbReference type="EMBL" id="JAJSOF020000017">
    <property type="protein sequence ID" value="KAJ4439719.1"/>
    <property type="molecule type" value="Genomic_DNA"/>
</dbReference>